<dbReference type="Pfam" id="PF04430">
    <property type="entry name" value="DUF498"/>
    <property type="match status" value="1"/>
</dbReference>
<dbReference type="EMBL" id="MU004291">
    <property type="protein sequence ID" value="KAF2662028.1"/>
    <property type="molecule type" value="Genomic_DNA"/>
</dbReference>
<evidence type="ECO:0000313" key="6">
    <source>
        <dbReference type="EMBL" id="KAF2662028.1"/>
    </source>
</evidence>
<comment type="subcellular location">
    <subcellularLocation>
        <location evidence="1">Mitochondrion</location>
    </subcellularLocation>
</comment>
<evidence type="ECO:0000256" key="5">
    <source>
        <dbReference type="SAM" id="MobiDB-lite"/>
    </source>
</evidence>
<feature type="compositionally biased region" description="Basic and acidic residues" evidence="5">
    <location>
        <begin position="79"/>
        <end position="91"/>
    </location>
</feature>
<dbReference type="GO" id="GO:0005743">
    <property type="term" value="C:mitochondrial inner membrane"/>
    <property type="evidence" value="ECO:0007669"/>
    <property type="project" value="TreeGrafter"/>
</dbReference>
<feature type="compositionally biased region" description="Polar residues" evidence="5">
    <location>
        <begin position="1"/>
        <end position="10"/>
    </location>
</feature>
<dbReference type="InterPro" id="IPR034095">
    <property type="entry name" value="NDUF3"/>
</dbReference>
<evidence type="ECO:0000256" key="3">
    <source>
        <dbReference type="ARBA" id="ARBA00023128"/>
    </source>
</evidence>
<reference evidence="6" key="1">
    <citation type="journal article" date="2020" name="Stud. Mycol.">
        <title>101 Dothideomycetes genomes: a test case for predicting lifestyles and emergence of pathogens.</title>
        <authorList>
            <person name="Haridas S."/>
            <person name="Albert R."/>
            <person name="Binder M."/>
            <person name="Bloem J."/>
            <person name="Labutti K."/>
            <person name="Salamov A."/>
            <person name="Andreopoulos B."/>
            <person name="Baker S."/>
            <person name="Barry K."/>
            <person name="Bills G."/>
            <person name="Bluhm B."/>
            <person name="Cannon C."/>
            <person name="Castanera R."/>
            <person name="Culley D."/>
            <person name="Daum C."/>
            <person name="Ezra D."/>
            <person name="Gonzalez J."/>
            <person name="Henrissat B."/>
            <person name="Kuo A."/>
            <person name="Liang C."/>
            <person name="Lipzen A."/>
            <person name="Lutzoni F."/>
            <person name="Magnuson J."/>
            <person name="Mondo S."/>
            <person name="Nolan M."/>
            <person name="Ohm R."/>
            <person name="Pangilinan J."/>
            <person name="Park H.-J."/>
            <person name="Ramirez L."/>
            <person name="Alfaro M."/>
            <person name="Sun H."/>
            <person name="Tritt A."/>
            <person name="Yoshinaga Y."/>
            <person name="Zwiers L.-H."/>
            <person name="Turgeon B."/>
            <person name="Goodwin S."/>
            <person name="Spatafora J."/>
            <person name="Crous P."/>
            <person name="Grigoriev I."/>
        </authorList>
    </citation>
    <scope>NUCLEOTIDE SEQUENCE</scope>
    <source>
        <strain evidence="6">CBS 122681</strain>
    </source>
</reference>
<evidence type="ECO:0000256" key="2">
    <source>
        <dbReference type="ARBA" id="ARBA00021776"/>
    </source>
</evidence>
<dbReference type="InterPro" id="IPR007523">
    <property type="entry name" value="NDUFAF3/AAMDC"/>
</dbReference>
<feature type="region of interest" description="Disordered" evidence="5">
    <location>
        <begin position="1"/>
        <end position="99"/>
    </location>
</feature>
<organism evidence="6 7">
    <name type="scientific">Lophiostoma macrostomum CBS 122681</name>
    <dbReference type="NCBI Taxonomy" id="1314788"/>
    <lineage>
        <taxon>Eukaryota</taxon>
        <taxon>Fungi</taxon>
        <taxon>Dikarya</taxon>
        <taxon>Ascomycota</taxon>
        <taxon>Pezizomycotina</taxon>
        <taxon>Dothideomycetes</taxon>
        <taxon>Pleosporomycetidae</taxon>
        <taxon>Pleosporales</taxon>
        <taxon>Lophiostomataceae</taxon>
        <taxon>Lophiostoma</taxon>
    </lineage>
</organism>
<evidence type="ECO:0000313" key="7">
    <source>
        <dbReference type="Proteomes" id="UP000799324"/>
    </source>
</evidence>
<keyword evidence="7" id="KW-1185">Reference proteome</keyword>
<evidence type="ECO:0000256" key="4">
    <source>
        <dbReference type="ARBA" id="ARBA00049984"/>
    </source>
</evidence>
<dbReference type="AlphaFoldDB" id="A0A6A6TSZ0"/>
<feature type="compositionally biased region" description="Low complexity" evidence="5">
    <location>
        <begin position="67"/>
        <end position="78"/>
    </location>
</feature>
<keyword evidence="3" id="KW-0496">Mitochondrion</keyword>
<dbReference type="OrthoDB" id="20681at2759"/>
<dbReference type="SUPFAM" id="SSF64076">
    <property type="entry name" value="MTH938-like"/>
    <property type="match status" value="1"/>
</dbReference>
<dbReference type="InterPro" id="IPR036748">
    <property type="entry name" value="MTH938-like_sf"/>
</dbReference>
<dbReference type="Proteomes" id="UP000799324">
    <property type="component" value="Unassembled WGS sequence"/>
</dbReference>
<dbReference type="PANTHER" id="PTHR21192">
    <property type="entry name" value="NUCLEAR PROTEIN E3-3"/>
    <property type="match status" value="1"/>
</dbReference>
<sequence>MEQRTLSACTRTLPRSLRTLPSHAIPRHFPSNIQHTSPRPATRQPTHLFPHPHPQSQSQPRYRCLHTSPTPAYASAPPKSRDRGPKSKEDTQTDFSELDVLRNTAPPATGIDACTSDGFALNNNMRISGSGILLVGGEVFRWRPWVRDGRAEGGVGIGSVDGQMSGRLRNGKGQWEVDEGAWGVLELVWPKPDLLIIGTGPSVLPLSPSMRRYLNGLGVRLEIQDTRNAAAQFNLLATERGVGQVAAALVPIGWREG</sequence>
<dbReference type="PANTHER" id="PTHR21192:SF2">
    <property type="entry name" value="NADH DEHYDROGENASE [UBIQUINONE] 1 ALPHA SUBCOMPLEX ASSEMBLY FACTOR 3"/>
    <property type="match status" value="1"/>
</dbReference>
<protein>
    <recommendedName>
        <fullName evidence="2">NADH dehydrogenase [ubiquinone] 1 alpha subcomplex assembly factor 3</fullName>
    </recommendedName>
</protein>
<dbReference type="GO" id="GO:0032981">
    <property type="term" value="P:mitochondrial respiratory chain complex I assembly"/>
    <property type="evidence" value="ECO:0007669"/>
    <property type="project" value="InterPro"/>
</dbReference>
<name>A0A6A6TSZ0_9PLEO</name>
<evidence type="ECO:0000256" key="1">
    <source>
        <dbReference type="ARBA" id="ARBA00004173"/>
    </source>
</evidence>
<accession>A0A6A6TSZ0</accession>
<gene>
    <name evidence="6" type="ORF">K491DRAFT_764650</name>
</gene>
<dbReference type="Gene3D" id="3.40.1230.10">
    <property type="entry name" value="MTH938-like"/>
    <property type="match status" value="1"/>
</dbReference>
<dbReference type="CDD" id="cd05125">
    <property type="entry name" value="Mth938_2P1-like"/>
    <property type="match status" value="1"/>
</dbReference>
<comment type="similarity">
    <text evidence="4">Belongs to the NDUFAF3 family.</text>
</comment>
<feature type="compositionally biased region" description="Polar residues" evidence="5">
    <location>
        <begin position="31"/>
        <end position="45"/>
    </location>
</feature>
<proteinExistence type="inferred from homology"/>